<dbReference type="AlphaFoldDB" id="A0A833DTG1"/>
<keyword evidence="1" id="KW-0418">Kinase</keyword>
<dbReference type="Pfam" id="PF01513">
    <property type="entry name" value="NAD_kinase"/>
    <property type="match status" value="1"/>
</dbReference>
<name>A0A833DTG1_9CREN</name>
<dbReference type="InterPro" id="IPR002504">
    <property type="entry name" value="NADK"/>
</dbReference>
<dbReference type="PANTHER" id="PTHR40697:SF2">
    <property type="entry name" value="ATP-NAD KINASE-RELATED"/>
    <property type="match status" value="1"/>
</dbReference>
<dbReference type="InterPro" id="IPR017438">
    <property type="entry name" value="ATP-NAD_kinase_N"/>
</dbReference>
<sequence>MTMRIGFVVNPIAGMGGSVGLRGTDGDALEEAIKRGAKPVAPRIAQRFIDALAQLCPSPCHELSFVTAPGIMGEDYLRHRGFTYVTVPHAISSKTSARDTIVCTSMMLDIGVDVVVFVGGDGTARDVASVVDLRVPVLGVPAGVKMYSGVFAVSPEAAAKILYDASLGHAEVIEAEIADIDEEAFRQDRLAVKLYAIVKTLKSGNLLAPQKDVVLGDEEAKKAIAKYFTEELIDNETLYILGPGSTVKAIADAIGVPKTLLGVDAIVGRKVLGLDLWGSQLLDLVKRFNKRKLVLTPIGGQGFLIGRGNKQLTPEILKYFTKGDLIVVATPSKISKLQYLIVDTGDPELDKRFAGYHRVITGYREEVVIKIVPASAVEDLT</sequence>
<dbReference type="InterPro" id="IPR016064">
    <property type="entry name" value="NAD/diacylglycerol_kinase_sf"/>
</dbReference>
<dbReference type="Pfam" id="PF20143">
    <property type="entry name" value="NAD_kinase_C"/>
    <property type="match status" value="1"/>
</dbReference>
<proteinExistence type="predicted"/>
<dbReference type="Proteomes" id="UP000605805">
    <property type="component" value="Unassembled WGS sequence"/>
</dbReference>
<reference evidence="1" key="1">
    <citation type="journal article" date="2020" name="ISME J.">
        <title>Gammaproteobacteria mediating utilization of methyl-, sulfur- and petroleum organic compounds in deep ocean hydrothermal plumes.</title>
        <authorList>
            <person name="Zhou Z."/>
            <person name="Liu Y."/>
            <person name="Pan J."/>
            <person name="Cron B.R."/>
            <person name="Toner B.M."/>
            <person name="Anantharaman K."/>
            <person name="Breier J.A."/>
            <person name="Dick G.J."/>
            <person name="Li M."/>
        </authorList>
    </citation>
    <scope>NUCLEOTIDE SEQUENCE</scope>
    <source>
        <strain evidence="1">SZUA-1435</strain>
    </source>
</reference>
<dbReference type="SUPFAM" id="SSF111331">
    <property type="entry name" value="NAD kinase/diacylglycerol kinase-like"/>
    <property type="match status" value="1"/>
</dbReference>
<dbReference type="PANTHER" id="PTHR40697">
    <property type="entry name" value="ACETOIN CATABOLISM PROTEIN X"/>
    <property type="match status" value="1"/>
</dbReference>
<accession>A0A833DTG1</accession>
<dbReference type="InterPro" id="IPR011386">
    <property type="entry name" value="Put_ATP-NAD_kin"/>
</dbReference>
<keyword evidence="1" id="KW-0808">Transferase</keyword>
<protein>
    <submittedName>
        <fullName evidence="1">ATP-NAD kinase</fullName>
    </submittedName>
</protein>
<dbReference type="GO" id="GO:0006741">
    <property type="term" value="P:NADP+ biosynthetic process"/>
    <property type="evidence" value="ECO:0007669"/>
    <property type="project" value="InterPro"/>
</dbReference>
<dbReference type="EMBL" id="DQTV01000041">
    <property type="protein sequence ID" value="HIP56855.1"/>
    <property type="molecule type" value="Genomic_DNA"/>
</dbReference>
<dbReference type="Gene3D" id="3.40.50.10330">
    <property type="entry name" value="Probable inorganic polyphosphate/atp-NAD kinase, domain 1"/>
    <property type="match status" value="1"/>
</dbReference>
<dbReference type="PIRSF" id="PIRSF016907">
    <property type="entry name" value="Kin_ATP-NAD"/>
    <property type="match status" value="1"/>
</dbReference>
<organism evidence="1 2">
    <name type="scientific">Ignisphaera aggregans</name>
    <dbReference type="NCBI Taxonomy" id="334771"/>
    <lineage>
        <taxon>Archaea</taxon>
        <taxon>Thermoproteota</taxon>
        <taxon>Thermoprotei</taxon>
        <taxon>Desulfurococcales</taxon>
        <taxon>Desulfurococcaceae</taxon>
        <taxon>Ignisphaera</taxon>
    </lineage>
</organism>
<evidence type="ECO:0000313" key="1">
    <source>
        <dbReference type="EMBL" id="HIP56855.1"/>
    </source>
</evidence>
<gene>
    <name evidence="1" type="ORF">EYH02_02130</name>
</gene>
<dbReference type="InterPro" id="IPR039065">
    <property type="entry name" value="AcoX-like"/>
</dbReference>
<evidence type="ECO:0000313" key="2">
    <source>
        <dbReference type="Proteomes" id="UP000605805"/>
    </source>
</evidence>
<comment type="caution">
    <text evidence="1">The sequence shown here is derived from an EMBL/GenBank/DDBJ whole genome shotgun (WGS) entry which is preliminary data.</text>
</comment>
<dbReference type="GO" id="GO:0003951">
    <property type="term" value="F:NAD+ kinase activity"/>
    <property type="evidence" value="ECO:0007669"/>
    <property type="project" value="InterPro"/>
</dbReference>